<dbReference type="PIRSF" id="PIRSF000208">
    <property type="entry name" value="P450R"/>
    <property type="match status" value="1"/>
</dbReference>
<feature type="binding site" evidence="10">
    <location>
        <begin position="453"/>
        <end position="456"/>
    </location>
    <ligand>
        <name>FAD</name>
        <dbReference type="ChEBI" id="CHEBI:57692"/>
    </ligand>
</feature>
<feature type="binding site" evidence="10">
    <location>
        <position position="635"/>
    </location>
    <ligand>
        <name>NADP(+)</name>
        <dbReference type="ChEBI" id="CHEBI:58349"/>
    </ligand>
</feature>
<dbReference type="PROSITE" id="PS51384">
    <property type="entry name" value="FAD_FR"/>
    <property type="match status" value="1"/>
</dbReference>
<dbReference type="InterPro" id="IPR001094">
    <property type="entry name" value="Flavdoxin-like"/>
</dbReference>
<dbReference type="CDD" id="cd06204">
    <property type="entry name" value="CYPOR"/>
    <property type="match status" value="1"/>
</dbReference>
<comment type="subcellular location">
    <subcellularLocation>
        <location evidence="10">Endoplasmic reticulum membrane</location>
        <topology evidence="10">Single-pass membrane protein</topology>
        <orientation evidence="10">Cytoplasmic side</orientation>
    </subcellularLocation>
</comment>
<dbReference type="Gene3D" id="2.40.30.10">
    <property type="entry name" value="Translation factors"/>
    <property type="match status" value="1"/>
</dbReference>
<dbReference type="Pfam" id="PF00175">
    <property type="entry name" value="NAD_binding_1"/>
    <property type="match status" value="1"/>
</dbReference>
<keyword evidence="8 10" id="KW-0560">Oxidoreductase</keyword>
<keyword evidence="7 10" id="KW-1133">Transmembrane helix</keyword>
<dbReference type="InParanoid" id="A0A6P8IPB5"/>
<accession>A0A6P8IPB5</accession>
<dbReference type="InterPro" id="IPR017938">
    <property type="entry name" value="Riboflavin_synthase-like_b-brl"/>
</dbReference>
<keyword evidence="14" id="KW-1185">Reference proteome</keyword>
<comment type="catalytic activity">
    <reaction evidence="10 11">
        <text>2 oxidized [cytochrome P450] + NADPH = 2 reduced [cytochrome P450] + NADP(+) + H(+)</text>
        <dbReference type="Rhea" id="RHEA:24040"/>
        <dbReference type="Rhea" id="RHEA-COMP:14627"/>
        <dbReference type="Rhea" id="RHEA-COMP:14628"/>
        <dbReference type="ChEBI" id="CHEBI:15378"/>
        <dbReference type="ChEBI" id="CHEBI:55376"/>
        <dbReference type="ChEBI" id="CHEBI:57783"/>
        <dbReference type="ChEBI" id="CHEBI:58349"/>
        <dbReference type="ChEBI" id="CHEBI:60344"/>
        <dbReference type="EC" id="1.6.2.4"/>
    </reaction>
</comment>
<keyword evidence="4 10" id="KW-0256">Endoplasmic reticulum</keyword>
<feature type="binding site" evidence="10">
    <location>
        <begin position="593"/>
        <end position="594"/>
    </location>
    <ligand>
        <name>NADP(+)</name>
        <dbReference type="ChEBI" id="CHEBI:58349"/>
    </ligand>
</feature>
<reference evidence="15" key="1">
    <citation type="submission" date="2025-08" db="UniProtKB">
        <authorList>
            <consortium name="RefSeq"/>
        </authorList>
    </citation>
    <scope>IDENTIFICATION</scope>
    <source>
        <tissue evidence="15">Tentacle</tissue>
    </source>
</reference>
<feature type="binding site" evidence="10">
    <location>
        <begin position="471"/>
        <end position="473"/>
    </location>
    <ligand>
        <name>FAD</name>
        <dbReference type="ChEBI" id="CHEBI:57692"/>
    </ligand>
</feature>
<dbReference type="PRINTS" id="PR00371">
    <property type="entry name" value="FPNCR"/>
</dbReference>
<dbReference type="GO" id="GO:0005789">
    <property type="term" value="C:endoplasmic reticulum membrane"/>
    <property type="evidence" value="ECO:0007669"/>
    <property type="project" value="UniProtKB-SubCell"/>
</dbReference>
<feature type="binding site" evidence="10">
    <location>
        <begin position="80"/>
        <end position="85"/>
    </location>
    <ligand>
        <name>FMN</name>
        <dbReference type="ChEBI" id="CHEBI:58210"/>
    </ligand>
</feature>
<sequence>MADSSTAVESKPLVGPIDVVLLASFIGALLYWFCGRKKKAEPAFPPNLMPVKQSRVAQEDTSFIGKMKKTGKSIAIFYGSQTGTAEEFAGRLAKDAQRYGLKAAVFDPEEIDIEELTRFGEIENGLAIFVMATYGEGDPTDNAQEFYEWLQNDRDDMDCLNYTVFALGNKTYEHFNAMGRIVDKKLEEMGAKRVFERGEGDDDGNIEEDFVRWREEFWPAVLKFYNINVRDIKRSLSTCIERQFKLEIHEDISEDKIFAGEVSRLKSYQRQRPPFDAKNPYLAPIRINRELHKGGDRSCMHIELDISGASIKYDAGDHVGIYPTNDHELVDKIGKMLNVDLDTVMSLVNVDEDASKKNPFPCPTTYRTALLHYVDITSTVKTHVLRELAEYAKDPKEKEFLMNISNSTEDAKHQYNEWIVKCHRHIVAVLEDMPSLRPPLAHILELLPRLQCRYYSISSSSKLNPKSIHVTAVVVRYTTKTGRLQKGVATTWLQTKIPKGDDCPHVPIFVRKTTFRLPFKPVTPVIMVGPGTGLAPFRGFIQDRHHSVKQGKKVGDTVLYFGCRKKSEDYIYEDELSEYVKDGTITQLHVAFSREQENKVYVQNKMKDTKESIWKILDNGGHIYVCGDARNMARDVHSVIVEIARENGGMSENEAIDFVKKLGAKGRYSTDVWS</sequence>
<dbReference type="PANTHER" id="PTHR19384">
    <property type="entry name" value="NITRIC OXIDE SYNTHASE-RELATED"/>
    <property type="match status" value="1"/>
</dbReference>
<feature type="domain" description="Flavodoxin-like" evidence="12">
    <location>
        <begin position="74"/>
        <end position="218"/>
    </location>
</feature>
<evidence type="ECO:0000259" key="12">
    <source>
        <dbReference type="PROSITE" id="PS50902"/>
    </source>
</evidence>
<dbReference type="Pfam" id="PF00667">
    <property type="entry name" value="FAD_binding_1"/>
    <property type="match status" value="1"/>
</dbReference>
<evidence type="ECO:0000256" key="1">
    <source>
        <dbReference type="ARBA" id="ARBA00022630"/>
    </source>
</evidence>
<feature type="binding site" evidence="10">
    <location>
        <position position="532"/>
    </location>
    <ligand>
        <name>NADP(+)</name>
        <dbReference type="ChEBI" id="CHEBI:58349"/>
    </ligand>
</feature>
<feature type="binding site" evidence="10">
    <location>
        <position position="202"/>
    </location>
    <ligand>
        <name>FMN</name>
        <dbReference type="ChEBI" id="CHEBI:58210"/>
    </ligand>
</feature>
<dbReference type="PANTHER" id="PTHR19384:SF17">
    <property type="entry name" value="NADPH--CYTOCHROME P450 REDUCTASE"/>
    <property type="match status" value="1"/>
</dbReference>
<feature type="binding site" evidence="10">
    <location>
        <position position="297"/>
    </location>
    <ligand>
        <name>NADP(+)</name>
        <dbReference type="ChEBI" id="CHEBI:58349"/>
    </ligand>
</feature>
<keyword evidence="2 10" id="KW-0288">FMN</keyword>
<dbReference type="InterPro" id="IPR003097">
    <property type="entry name" value="CysJ-like_FAD-binding"/>
</dbReference>
<feature type="transmembrane region" description="Helical" evidence="10">
    <location>
        <begin position="13"/>
        <end position="34"/>
    </location>
</feature>
<evidence type="ECO:0000256" key="10">
    <source>
        <dbReference type="HAMAP-Rule" id="MF_03212"/>
    </source>
</evidence>
<comment type="cofactor">
    <cofactor evidence="10">
        <name>FAD</name>
        <dbReference type="ChEBI" id="CHEBI:57692"/>
    </cofactor>
    <text evidence="10">Binds 1 FAD per monomer.</text>
</comment>
<dbReference type="Pfam" id="PF00258">
    <property type="entry name" value="Flavodoxin_1"/>
    <property type="match status" value="1"/>
</dbReference>
<dbReference type="InterPro" id="IPR039261">
    <property type="entry name" value="FNR_nucleotide-bd"/>
</dbReference>
<comment type="similarity">
    <text evidence="10">In the N-terminal section; belongs to the flavodoxin family.</text>
</comment>
<comment type="function">
    <text evidence="10">This enzyme is required for electron transfer from NADP to cytochrome P450 in microsomes. It can also provide electron transfer to heme oxygenase and cytochrome B5.</text>
</comment>
<evidence type="ECO:0000313" key="15">
    <source>
        <dbReference type="RefSeq" id="XP_031568729.1"/>
    </source>
</evidence>
<dbReference type="PROSITE" id="PS50902">
    <property type="entry name" value="FLAVODOXIN_LIKE"/>
    <property type="match status" value="1"/>
</dbReference>
<dbReference type="FunFam" id="1.20.990.10:FF:000001">
    <property type="entry name" value="NADPH--cytochrome P450 reductase"/>
    <property type="match status" value="1"/>
</dbReference>
<feature type="binding site" evidence="10">
    <location>
        <position position="477"/>
    </location>
    <ligand>
        <name>FAD</name>
        <dbReference type="ChEBI" id="CHEBI:57692"/>
    </ligand>
</feature>
<evidence type="ECO:0000313" key="14">
    <source>
        <dbReference type="Proteomes" id="UP000515163"/>
    </source>
</evidence>
<evidence type="ECO:0000256" key="9">
    <source>
        <dbReference type="ARBA" id="ARBA00023136"/>
    </source>
</evidence>
<name>A0A6P8IPB5_ACTTE</name>
<dbReference type="SUPFAM" id="SSF52343">
    <property type="entry name" value="Ferredoxin reductase-like, C-terminal NADP-linked domain"/>
    <property type="match status" value="1"/>
</dbReference>
<evidence type="ECO:0000256" key="3">
    <source>
        <dbReference type="ARBA" id="ARBA00022692"/>
    </source>
</evidence>
<feature type="domain" description="FAD-binding FR-type" evidence="13">
    <location>
        <begin position="278"/>
        <end position="518"/>
    </location>
</feature>
<evidence type="ECO:0000256" key="6">
    <source>
        <dbReference type="ARBA" id="ARBA00022857"/>
    </source>
</evidence>
<keyword evidence="1 10" id="KW-0285">Flavoprotein</keyword>
<feature type="binding site" evidence="10">
    <location>
        <position position="673"/>
    </location>
    <ligand>
        <name>FAD</name>
        <dbReference type="ChEBI" id="CHEBI:57692"/>
    </ligand>
</feature>
<dbReference type="EC" id="1.6.2.4" evidence="10 11"/>
<evidence type="ECO:0000256" key="5">
    <source>
        <dbReference type="ARBA" id="ARBA00022827"/>
    </source>
</evidence>
<proteinExistence type="inferred from homology"/>
<feature type="binding site" evidence="10">
    <location>
        <begin position="132"/>
        <end position="135"/>
    </location>
    <ligand>
        <name>FMN</name>
        <dbReference type="ChEBI" id="CHEBI:58210"/>
    </ligand>
</feature>
<dbReference type="AlphaFoldDB" id="A0A6P8IPB5"/>
<dbReference type="PRINTS" id="PR00369">
    <property type="entry name" value="FLAVODOXIN"/>
</dbReference>
<dbReference type="SUPFAM" id="SSF52218">
    <property type="entry name" value="Flavoproteins"/>
    <property type="match status" value="1"/>
</dbReference>
<dbReference type="RefSeq" id="XP_031568729.1">
    <property type="nucleotide sequence ID" value="XM_031712869.1"/>
</dbReference>
<comment type="similarity">
    <text evidence="10 11">In the C-terminal section; belongs to the flavoprotein pyridine nucleotide cytochrome reductase family.</text>
</comment>
<comment type="similarity">
    <text evidence="10">Belongs to the NADPH--cytochrome P450 reductase family.</text>
</comment>
<evidence type="ECO:0000256" key="11">
    <source>
        <dbReference type="PIRNR" id="PIRNR000208"/>
    </source>
</evidence>
<feature type="binding site" evidence="10">
    <location>
        <begin position="487"/>
        <end position="490"/>
    </location>
    <ligand>
        <name>FAD</name>
        <dbReference type="ChEBI" id="CHEBI:57692"/>
    </ligand>
</feature>
<keyword evidence="6 10" id="KW-0521">NADP</keyword>
<protein>
    <recommendedName>
        <fullName evidence="10 11">NADPH--cytochrome P450 reductase</fullName>
        <shortName evidence="10">CPR</shortName>
        <shortName evidence="10">P450R</shortName>
        <ecNumber evidence="10 11">1.6.2.4</ecNumber>
    </recommendedName>
</protein>
<dbReference type="Gene3D" id="1.20.990.10">
    <property type="entry name" value="NADPH-cytochrome p450 Reductase, Chain A, domain 3"/>
    <property type="match status" value="1"/>
</dbReference>
<feature type="binding site" evidence="10">
    <location>
        <begin position="599"/>
        <end position="603"/>
    </location>
    <ligand>
        <name>NADP(+)</name>
        <dbReference type="ChEBI" id="CHEBI:58349"/>
    </ligand>
</feature>
<dbReference type="Proteomes" id="UP000515163">
    <property type="component" value="Unplaced"/>
</dbReference>
<comment type="caution">
    <text evidence="10">Lacks conserved residue(s) required for the propagation of feature annotation.</text>
</comment>
<feature type="binding site" evidence="10">
    <location>
        <begin position="167"/>
        <end position="176"/>
    </location>
    <ligand>
        <name>FMN</name>
        <dbReference type="ChEBI" id="CHEBI:58210"/>
    </ligand>
</feature>
<dbReference type="OrthoDB" id="1856718at2759"/>
<dbReference type="InterPro" id="IPR017927">
    <property type="entry name" value="FAD-bd_FR_type"/>
</dbReference>
<dbReference type="GO" id="GO:0009725">
    <property type="term" value="P:response to hormone"/>
    <property type="evidence" value="ECO:0007669"/>
    <property type="project" value="TreeGrafter"/>
</dbReference>
<keyword evidence="5 10" id="KW-0274">FAD</keyword>
<dbReference type="Gene3D" id="3.40.50.80">
    <property type="entry name" value="Nucleotide-binding domain of ferredoxin-NADP reductase (FNR) module"/>
    <property type="match status" value="1"/>
</dbReference>
<dbReference type="FunFam" id="3.40.50.80:FF:000001">
    <property type="entry name" value="NADPH--cytochrome P450 reductase 1"/>
    <property type="match status" value="1"/>
</dbReference>
<dbReference type="InterPro" id="IPR001709">
    <property type="entry name" value="Flavoprot_Pyr_Nucl_cyt_Rdtase"/>
</dbReference>
<dbReference type="HAMAP" id="MF_03212">
    <property type="entry name" value="NCPR"/>
    <property type="match status" value="1"/>
</dbReference>
<evidence type="ECO:0000256" key="4">
    <source>
        <dbReference type="ARBA" id="ARBA00022824"/>
    </source>
</evidence>
<dbReference type="InterPro" id="IPR001433">
    <property type="entry name" value="OxRdtase_FAD/NAD-bd"/>
</dbReference>
<evidence type="ECO:0000256" key="7">
    <source>
        <dbReference type="ARBA" id="ARBA00022989"/>
    </source>
</evidence>
<gene>
    <name evidence="15" type="primary">LOC116303339</name>
</gene>
<dbReference type="GO" id="GO:0003958">
    <property type="term" value="F:NADPH-hemoprotein reductase activity"/>
    <property type="evidence" value="ECO:0007669"/>
    <property type="project" value="UniProtKB-UniRule"/>
</dbReference>
<comment type="cofactor">
    <cofactor evidence="10">
        <name>FMN</name>
        <dbReference type="ChEBI" id="CHEBI:58210"/>
    </cofactor>
    <text evidence="10">Binds 1 FMN per monomer.</text>
</comment>
<dbReference type="SUPFAM" id="SSF63380">
    <property type="entry name" value="Riboflavin synthase domain-like"/>
    <property type="match status" value="1"/>
</dbReference>
<keyword evidence="3 10" id="KW-0812">Transmembrane</keyword>
<dbReference type="GeneID" id="116303339"/>
<evidence type="ECO:0000259" key="13">
    <source>
        <dbReference type="PROSITE" id="PS51384"/>
    </source>
</evidence>
<dbReference type="GO" id="GO:0050660">
    <property type="term" value="F:flavin adenine dinucleotide binding"/>
    <property type="evidence" value="ECO:0007669"/>
    <property type="project" value="UniProtKB-UniRule"/>
</dbReference>
<dbReference type="GO" id="GO:0005829">
    <property type="term" value="C:cytosol"/>
    <property type="evidence" value="ECO:0007669"/>
    <property type="project" value="TreeGrafter"/>
</dbReference>
<evidence type="ECO:0000256" key="2">
    <source>
        <dbReference type="ARBA" id="ARBA00022643"/>
    </source>
</evidence>
<dbReference type="GO" id="GO:0010181">
    <property type="term" value="F:FMN binding"/>
    <property type="evidence" value="ECO:0007669"/>
    <property type="project" value="UniProtKB-UniRule"/>
</dbReference>
<dbReference type="InterPro" id="IPR029039">
    <property type="entry name" value="Flavoprotein-like_sf"/>
</dbReference>
<keyword evidence="9 10" id="KW-0472">Membrane</keyword>
<dbReference type="InterPro" id="IPR023173">
    <property type="entry name" value="NADPH_Cyt_P450_Rdtase_alpha"/>
</dbReference>
<dbReference type="GO" id="GO:0050661">
    <property type="term" value="F:NADP binding"/>
    <property type="evidence" value="ECO:0007669"/>
    <property type="project" value="UniProtKB-UniRule"/>
</dbReference>
<organism evidence="14 15">
    <name type="scientific">Actinia tenebrosa</name>
    <name type="common">Australian red waratah sea anemone</name>
    <dbReference type="NCBI Taxonomy" id="6105"/>
    <lineage>
        <taxon>Eukaryota</taxon>
        <taxon>Metazoa</taxon>
        <taxon>Cnidaria</taxon>
        <taxon>Anthozoa</taxon>
        <taxon>Hexacorallia</taxon>
        <taxon>Actiniaria</taxon>
        <taxon>Actiniidae</taxon>
        <taxon>Actinia</taxon>
    </lineage>
</organism>
<dbReference type="KEGG" id="aten:116303339"/>
<dbReference type="Gene3D" id="3.40.50.360">
    <property type="match status" value="1"/>
</dbReference>
<evidence type="ECO:0000256" key="8">
    <source>
        <dbReference type="ARBA" id="ARBA00023002"/>
    </source>
</evidence>
<dbReference type="FunCoup" id="A0A6P8IPB5">
    <property type="interactions" value="2226"/>
</dbReference>
<dbReference type="InterPro" id="IPR008254">
    <property type="entry name" value="Flavodoxin/NO_synth"/>
</dbReference>
<dbReference type="InterPro" id="IPR023208">
    <property type="entry name" value="P450R"/>
</dbReference>